<evidence type="ECO:0000256" key="14">
    <source>
        <dbReference type="ARBA" id="ARBA00023136"/>
    </source>
</evidence>
<keyword evidence="10 16" id="KW-0520">NAD</keyword>
<comment type="catalytic activity">
    <reaction evidence="16 17">
        <text>a ubiquinone + n Na(+)(in) + NADH + H(+) = a ubiquinol + n Na(+)(out) + NAD(+)</text>
        <dbReference type="Rhea" id="RHEA:47748"/>
        <dbReference type="Rhea" id="RHEA-COMP:9565"/>
        <dbReference type="Rhea" id="RHEA-COMP:9566"/>
        <dbReference type="ChEBI" id="CHEBI:15378"/>
        <dbReference type="ChEBI" id="CHEBI:16389"/>
        <dbReference type="ChEBI" id="CHEBI:17976"/>
        <dbReference type="ChEBI" id="CHEBI:29101"/>
        <dbReference type="ChEBI" id="CHEBI:57540"/>
        <dbReference type="ChEBI" id="CHEBI:57945"/>
        <dbReference type="EC" id="7.2.1.1"/>
    </reaction>
</comment>
<dbReference type="GO" id="GO:0010181">
    <property type="term" value="F:FMN binding"/>
    <property type="evidence" value="ECO:0007669"/>
    <property type="project" value="UniProtKB-UniRule"/>
</dbReference>
<dbReference type="GO" id="GO:0005886">
    <property type="term" value="C:plasma membrane"/>
    <property type="evidence" value="ECO:0007669"/>
    <property type="project" value="UniProtKB-SubCell"/>
</dbReference>
<evidence type="ECO:0000256" key="10">
    <source>
        <dbReference type="ARBA" id="ARBA00023027"/>
    </source>
</evidence>
<dbReference type="PANTHER" id="PTHR37838">
    <property type="entry name" value="NA(+)-TRANSLOCATING NADH-QUINONE REDUCTASE SUBUNIT C"/>
    <property type="match status" value="1"/>
</dbReference>
<comment type="caution">
    <text evidence="16">Lacks conserved residue(s) required for the propagation of feature annotation.</text>
</comment>
<proteinExistence type="inferred from homology"/>
<keyword evidence="1 16" id="KW-0813">Transport</keyword>
<evidence type="ECO:0000256" key="12">
    <source>
        <dbReference type="ARBA" id="ARBA00023065"/>
    </source>
</evidence>
<keyword evidence="3" id="KW-0997">Cell inner membrane</keyword>
<dbReference type="GO" id="GO:0006814">
    <property type="term" value="P:sodium ion transport"/>
    <property type="evidence" value="ECO:0007669"/>
    <property type="project" value="UniProtKB-UniRule"/>
</dbReference>
<evidence type="ECO:0000256" key="15">
    <source>
        <dbReference type="ARBA" id="ARBA00023201"/>
    </source>
</evidence>
<dbReference type="RefSeq" id="WP_010864293.1">
    <property type="nucleotide sequence ID" value="NZ_CP027852.1"/>
</dbReference>
<dbReference type="InterPro" id="IPR010204">
    <property type="entry name" value="NqrC"/>
</dbReference>
<comment type="similarity">
    <text evidence="16 17">Belongs to the NqrC family.</text>
</comment>
<protein>
    <recommendedName>
        <fullName evidence="16 17">Na(+)-translocating NADH-quinone reductase subunit C</fullName>
        <shortName evidence="16 17">Na(+)-NQR subunit C</shortName>
        <shortName evidence="16 17">Na(+)-translocating NQR subunit C</shortName>
        <ecNumber evidence="16 17">7.2.1.1</ecNumber>
    </recommendedName>
    <alternativeName>
        <fullName evidence="16 17">NQR complex subunit C</fullName>
    </alternativeName>
    <alternativeName>
        <fullName evidence="16 17">NQR-1 subunit C</fullName>
    </alternativeName>
</protein>
<evidence type="ECO:0000256" key="4">
    <source>
        <dbReference type="ARBA" id="ARBA00022553"/>
    </source>
</evidence>
<comment type="caution">
    <text evidence="18">The sequence shown here is derived from an EMBL/GenBank/DDBJ whole genome shotgun (WGS) entry which is preliminary data.</text>
</comment>
<organism evidence="18 19">
    <name type="scientific">Plesiomonas shigelloides</name>
    <name type="common">Aeromonas shigelloides</name>
    <dbReference type="NCBI Taxonomy" id="703"/>
    <lineage>
        <taxon>Bacteria</taxon>
        <taxon>Pseudomonadati</taxon>
        <taxon>Pseudomonadota</taxon>
        <taxon>Gammaproteobacteria</taxon>
        <taxon>Enterobacterales</taxon>
        <taxon>Enterobacteriaceae</taxon>
        <taxon>Plesiomonas</taxon>
    </lineage>
</organism>
<dbReference type="NCBIfam" id="NF003749">
    <property type="entry name" value="PRK05346.1-5"/>
    <property type="match status" value="1"/>
</dbReference>
<keyword evidence="4 16" id="KW-0597">Phosphoprotein</keyword>
<feature type="transmembrane region" description="Helical" evidence="16">
    <location>
        <begin position="12"/>
        <end position="33"/>
    </location>
</feature>
<comment type="subunit">
    <text evidence="16 17">Composed of six subunits; NqrA, NqrB, NqrC, NqrD, NqrE and NqrF.</text>
</comment>
<comment type="function">
    <text evidence="16">NQR complex catalyzes the reduction of ubiquinone-1 to ubiquinol by two successive reactions, coupled with the transport of Na(+) ions from the cytoplasm to the periplasm. NqrA to NqrE are probably involved in the second step, the conversion of ubisemiquinone to ubiquinol.</text>
</comment>
<keyword evidence="9 16" id="KW-1133">Transmembrane helix</keyword>
<keyword evidence="7 16" id="KW-0812">Transmembrane</keyword>
<evidence type="ECO:0000313" key="18">
    <source>
        <dbReference type="EMBL" id="MBO1107201.1"/>
    </source>
</evidence>
<reference evidence="18" key="1">
    <citation type="submission" date="2021-03" db="EMBL/GenBank/DDBJ databases">
        <title>Plesiomonas shigelloides zfcc0051, isolated from zebrafish feces.</title>
        <authorList>
            <person name="Vanderhoek Z."/>
            <person name="Gaulke C."/>
        </authorList>
    </citation>
    <scope>NUCLEOTIDE SEQUENCE</scope>
    <source>
        <strain evidence="18">Zfcc0051</strain>
    </source>
</reference>
<evidence type="ECO:0000256" key="16">
    <source>
        <dbReference type="HAMAP-Rule" id="MF_00427"/>
    </source>
</evidence>
<keyword evidence="11 16" id="KW-0915">Sodium</keyword>
<dbReference type="EMBL" id="JAFNAA010000002">
    <property type="protein sequence ID" value="MBO1107201.1"/>
    <property type="molecule type" value="Genomic_DNA"/>
</dbReference>
<keyword evidence="5 16" id="KW-0285">Flavoprotein</keyword>
<dbReference type="NCBIfam" id="TIGR01938">
    <property type="entry name" value="nqrC"/>
    <property type="match status" value="1"/>
</dbReference>
<evidence type="ECO:0000256" key="5">
    <source>
        <dbReference type="ARBA" id="ARBA00022630"/>
    </source>
</evidence>
<evidence type="ECO:0000256" key="13">
    <source>
        <dbReference type="ARBA" id="ARBA00023075"/>
    </source>
</evidence>
<evidence type="ECO:0000256" key="8">
    <source>
        <dbReference type="ARBA" id="ARBA00022967"/>
    </source>
</evidence>
<dbReference type="AlphaFoldDB" id="A0A2P1VTE1"/>
<keyword evidence="2 16" id="KW-1003">Cell membrane</keyword>
<feature type="modified residue" description="FMN phosphoryl threonine" evidence="16">
    <location>
        <position position="225"/>
    </location>
</feature>
<keyword evidence="8 16" id="KW-1278">Translocase</keyword>
<sequence length="259" mass="27884">MAKSNDSIAKTLLVVISLSLVCSIIVAGAAVGLKSTQIEQKQLDKQRNILSVAGLLQPNVNVKETFSKFIEPRLVDLATGNFVEGDAAHYDQRAADKDPALSISIPADQDVAKIKRRAKVSAVYLVRDTEGKVTQVILPVHGTGLWSMMYAFLAVDIDGNTVKGITYYDQGETPGLGGEIENPNWRKLWVGKKLFDVDGKPAIHIVKGTALPNDPYAIDGLSGATLTGNGVQNTFDYWLSENGFGPFLAKVRAGELNNG</sequence>
<keyword evidence="12 16" id="KW-0406">Ion transport</keyword>
<keyword evidence="13 16" id="KW-0830">Ubiquinone</keyword>
<dbReference type="PIRSF" id="PIRSF009437">
    <property type="entry name" value="NQR-1_subunit_C"/>
    <property type="match status" value="1"/>
</dbReference>
<dbReference type="GeneID" id="69704038"/>
<keyword evidence="6 16" id="KW-0288">FMN</keyword>
<dbReference type="PANTHER" id="PTHR37838:SF1">
    <property type="entry name" value="NA(+)-TRANSLOCATING NADH-QUINONE REDUCTASE SUBUNIT C"/>
    <property type="match status" value="1"/>
</dbReference>
<gene>
    <name evidence="16" type="primary">nqrC</name>
    <name evidence="18" type="ORF">J2R62_03040</name>
</gene>
<comment type="subcellular location">
    <subcellularLocation>
        <location evidence="16">Cell membrane</location>
        <topology evidence="16">Single-pass membrane protein</topology>
    </subcellularLocation>
</comment>
<dbReference type="NCBIfam" id="NF003746">
    <property type="entry name" value="PRK05346.1-1"/>
    <property type="match status" value="1"/>
</dbReference>
<evidence type="ECO:0000256" key="17">
    <source>
        <dbReference type="PIRNR" id="PIRNR009437"/>
    </source>
</evidence>
<evidence type="ECO:0000256" key="1">
    <source>
        <dbReference type="ARBA" id="ARBA00022448"/>
    </source>
</evidence>
<evidence type="ECO:0000256" key="9">
    <source>
        <dbReference type="ARBA" id="ARBA00022989"/>
    </source>
</evidence>
<dbReference type="EC" id="7.2.1.1" evidence="16 17"/>
<keyword evidence="14 16" id="KW-0472">Membrane</keyword>
<dbReference type="HAMAP" id="MF_00427">
    <property type="entry name" value="NqrC"/>
    <property type="match status" value="1"/>
</dbReference>
<evidence type="ECO:0000313" key="19">
    <source>
        <dbReference type="Proteomes" id="UP000664658"/>
    </source>
</evidence>
<evidence type="ECO:0000256" key="2">
    <source>
        <dbReference type="ARBA" id="ARBA00022475"/>
    </source>
</evidence>
<comment type="cofactor">
    <cofactor evidence="16 17">
        <name>FMN</name>
        <dbReference type="ChEBI" id="CHEBI:58210"/>
    </cofactor>
</comment>
<dbReference type="SMART" id="SM00900">
    <property type="entry name" value="FMN_bind"/>
    <property type="match status" value="1"/>
</dbReference>
<keyword evidence="15 16" id="KW-0739">Sodium transport</keyword>
<evidence type="ECO:0000256" key="7">
    <source>
        <dbReference type="ARBA" id="ARBA00022692"/>
    </source>
</evidence>
<evidence type="ECO:0000256" key="3">
    <source>
        <dbReference type="ARBA" id="ARBA00022519"/>
    </source>
</evidence>
<dbReference type="GO" id="GO:0016655">
    <property type="term" value="F:oxidoreductase activity, acting on NAD(P)H, quinone or similar compound as acceptor"/>
    <property type="evidence" value="ECO:0007669"/>
    <property type="project" value="UniProtKB-UniRule"/>
</dbReference>
<dbReference type="Proteomes" id="UP000664658">
    <property type="component" value="Unassembled WGS sequence"/>
</dbReference>
<dbReference type="InterPro" id="IPR007329">
    <property type="entry name" value="FMN-bd"/>
</dbReference>
<accession>A0A2P1VTE1</accession>
<dbReference type="Pfam" id="PF04205">
    <property type="entry name" value="FMN_bind"/>
    <property type="match status" value="1"/>
</dbReference>
<evidence type="ECO:0000256" key="11">
    <source>
        <dbReference type="ARBA" id="ARBA00023053"/>
    </source>
</evidence>
<name>A0A2P1VTE1_PLESH</name>
<evidence type="ECO:0000256" key="6">
    <source>
        <dbReference type="ARBA" id="ARBA00022643"/>
    </source>
</evidence>